<reference evidence="1" key="1">
    <citation type="journal article" date="2019" name="Environ. Microbiol.">
        <title>Fungal ecological strategies reflected in gene transcription - a case study of two litter decomposers.</title>
        <authorList>
            <person name="Barbi F."/>
            <person name="Kohler A."/>
            <person name="Barry K."/>
            <person name="Baskaran P."/>
            <person name="Daum C."/>
            <person name="Fauchery L."/>
            <person name="Ihrmark K."/>
            <person name="Kuo A."/>
            <person name="LaButti K."/>
            <person name="Lipzen A."/>
            <person name="Morin E."/>
            <person name="Grigoriev I.V."/>
            <person name="Henrissat B."/>
            <person name="Lindahl B."/>
            <person name="Martin F."/>
        </authorList>
    </citation>
    <scope>NUCLEOTIDE SEQUENCE</scope>
    <source>
        <strain evidence="1">JB14</strain>
    </source>
</reference>
<organism evidence="1 2">
    <name type="scientific">Gymnopus androsaceus JB14</name>
    <dbReference type="NCBI Taxonomy" id="1447944"/>
    <lineage>
        <taxon>Eukaryota</taxon>
        <taxon>Fungi</taxon>
        <taxon>Dikarya</taxon>
        <taxon>Basidiomycota</taxon>
        <taxon>Agaricomycotina</taxon>
        <taxon>Agaricomycetes</taxon>
        <taxon>Agaricomycetidae</taxon>
        <taxon>Agaricales</taxon>
        <taxon>Marasmiineae</taxon>
        <taxon>Omphalotaceae</taxon>
        <taxon>Gymnopus</taxon>
    </lineage>
</organism>
<gene>
    <name evidence="1" type="ORF">BT96DRAFT_928013</name>
</gene>
<keyword evidence="2" id="KW-1185">Reference proteome</keyword>
<sequence length="80" mass="9075">MLPRGAERVDYQNHSAVRDYAFRNARQWYEYAQIGSLYLVTGHDKTSAWEVAAWSSASQNQTVSINFTPGAFGDGELRFL</sequence>
<proteinExistence type="predicted"/>
<accession>A0A6A4GNK7</accession>
<protein>
    <submittedName>
        <fullName evidence="1">Uncharacterized protein</fullName>
    </submittedName>
</protein>
<dbReference type="OrthoDB" id="2662290at2759"/>
<evidence type="ECO:0000313" key="2">
    <source>
        <dbReference type="Proteomes" id="UP000799118"/>
    </source>
</evidence>
<dbReference type="EMBL" id="ML769850">
    <property type="protein sequence ID" value="KAE9386754.1"/>
    <property type="molecule type" value="Genomic_DNA"/>
</dbReference>
<evidence type="ECO:0000313" key="1">
    <source>
        <dbReference type="EMBL" id="KAE9386754.1"/>
    </source>
</evidence>
<name>A0A6A4GNK7_9AGAR</name>
<dbReference type="AlphaFoldDB" id="A0A6A4GNK7"/>
<dbReference type="Proteomes" id="UP000799118">
    <property type="component" value="Unassembled WGS sequence"/>
</dbReference>